<reference evidence="2" key="2">
    <citation type="submission" date="2012-08" db="EMBL/GenBank/DDBJ databases">
        <title>Finished genome of Desulfosporosinus meridiei DSM 13257.</title>
        <authorList>
            <person name="Huntemann M."/>
            <person name="Wei C.-L."/>
            <person name="Han J."/>
            <person name="Detter J.C."/>
            <person name="Han C."/>
            <person name="Davenport K."/>
            <person name="Daligault H."/>
            <person name="Erkkila T."/>
            <person name="Gu W."/>
            <person name="Munk A.C.C."/>
            <person name="Teshima H."/>
            <person name="Xu Y."/>
            <person name="Chain P."/>
            <person name="Tapia R."/>
            <person name="Chen A."/>
            <person name="Krypides N."/>
            <person name="Mavromatis K."/>
            <person name="Markowitz V."/>
            <person name="Szeto E."/>
            <person name="Ivanova N."/>
            <person name="Mikhailova N."/>
            <person name="Ovchinnikova G."/>
            <person name="Pagani I."/>
            <person name="Pati A."/>
            <person name="Goodwin L."/>
            <person name="Peters L."/>
            <person name="Pitluck S."/>
            <person name="Woyke T."/>
            <person name="Pester M."/>
            <person name="Spring S."/>
            <person name="Ollivier B."/>
            <person name="Rattei T."/>
            <person name="Klenk H.-P."/>
            <person name="Wagner M."/>
            <person name="Loy A."/>
        </authorList>
    </citation>
    <scope>NUCLEOTIDE SEQUENCE [LARGE SCALE GENOMIC DNA]</scope>
    <source>
        <strain evidence="2">ATCC BAA-275 / DSM 13257 / NCIMB 13706 / S10</strain>
    </source>
</reference>
<evidence type="ECO:0000313" key="1">
    <source>
        <dbReference type="EMBL" id="AFQ42863.1"/>
    </source>
</evidence>
<evidence type="ECO:0000313" key="2">
    <source>
        <dbReference type="Proteomes" id="UP000005262"/>
    </source>
</evidence>
<dbReference type="KEGG" id="dmi:Desmer_0831"/>
<dbReference type="RefSeq" id="WP_014901783.1">
    <property type="nucleotide sequence ID" value="NC_018515.1"/>
</dbReference>
<dbReference type="AlphaFoldDB" id="J7IUU1"/>
<protein>
    <submittedName>
        <fullName evidence="1">Uncharacterized protein</fullName>
    </submittedName>
</protein>
<organism evidence="1 2">
    <name type="scientific">Desulfosporosinus meridiei (strain ATCC BAA-275 / DSM 13257 / KCTC 12902 / NCIMB 13706 / S10)</name>
    <dbReference type="NCBI Taxonomy" id="768704"/>
    <lineage>
        <taxon>Bacteria</taxon>
        <taxon>Bacillati</taxon>
        <taxon>Bacillota</taxon>
        <taxon>Clostridia</taxon>
        <taxon>Eubacteriales</taxon>
        <taxon>Desulfitobacteriaceae</taxon>
        <taxon>Desulfosporosinus</taxon>
    </lineage>
</organism>
<reference evidence="1 2" key="1">
    <citation type="journal article" date="2012" name="J. Bacteriol.">
        <title>Complete genome sequences of Desulfosporosinus orientis DSM765T, Desulfosporosinus youngiae DSM17734T, Desulfosporosinus meridiei DSM13257T, and Desulfosporosinus acidiphilus DSM22704T.</title>
        <authorList>
            <person name="Pester M."/>
            <person name="Brambilla E."/>
            <person name="Alazard D."/>
            <person name="Rattei T."/>
            <person name="Weinmaier T."/>
            <person name="Han J."/>
            <person name="Lucas S."/>
            <person name="Lapidus A."/>
            <person name="Cheng J.F."/>
            <person name="Goodwin L."/>
            <person name="Pitluck S."/>
            <person name="Peters L."/>
            <person name="Ovchinnikova G."/>
            <person name="Teshima H."/>
            <person name="Detter J.C."/>
            <person name="Han C.S."/>
            <person name="Tapia R."/>
            <person name="Land M.L."/>
            <person name="Hauser L."/>
            <person name="Kyrpides N.C."/>
            <person name="Ivanova N.N."/>
            <person name="Pagani I."/>
            <person name="Huntmann M."/>
            <person name="Wei C.L."/>
            <person name="Davenport K.W."/>
            <person name="Daligault H."/>
            <person name="Chain P.S."/>
            <person name="Chen A."/>
            <person name="Mavromatis K."/>
            <person name="Markowitz V."/>
            <person name="Szeto E."/>
            <person name="Mikhailova N."/>
            <person name="Pati A."/>
            <person name="Wagner M."/>
            <person name="Woyke T."/>
            <person name="Ollivier B."/>
            <person name="Klenk H.P."/>
            <person name="Spring S."/>
            <person name="Loy A."/>
        </authorList>
    </citation>
    <scope>NUCLEOTIDE SEQUENCE [LARGE SCALE GENOMIC DNA]</scope>
    <source>
        <strain evidence="2">ATCC BAA-275 / DSM 13257 / NCIMB 13706 / S10</strain>
    </source>
</reference>
<proteinExistence type="predicted"/>
<name>J7IUU1_DESMD</name>
<dbReference type="eggNOG" id="ENOG5034079">
    <property type="taxonomic scope" value="Bacteria"/>
</dbReference>
<accession>J7IUU1</accession>
<gene>
    <name evidence="1" type="ordered locus">Desmer_0831</name>
</gene>
<dbReference type="OrthoDB" id="1797572at2"/>
<dbReference type="HOGENOM" id="CLU_1913690_0_0_9"/>
<dbReference type="STRING" id="768704.Desmer_0831"/>
<sequence>MFTQAYTPEQSAFGKLENGRDVLILYVKEFNEQVKAINQSGLSKYTYHWFSTEHKDAYVLQVTWENEIHISIRFNTQHFRLIYQLLEPKDIILTTTPISQLMERAQANNFSFIEFNDVLTFCNLVFVPDTDSDTDSDTDTDSDSFTNSN</sequence>
<dbReference type="EMBL" id="CP003629">
    <property type="protein sequence ID" value="AFQ42863.1"/>
    <property type="molecule type" value="Genomic_DNA"/>
</dbReference>
<keyword evidence="2" id="KW-1185">Reference proteome</keyword>
<dbReference type="Proteomes" id="UP000005262">
    <property type="component" value="Chromosome"/>
</dbReference>